<reference evidence="8 9" key="1">
    <citation type="journal article" date="2024" name="J Genomics">
        <title>Draft genome sequencing and assembly of Favolaschia claudopus CIRM-BRFM 2984 isolated from oak limbs.</title>
        <authorList>
            <person name="Navarro D."/>
            <person name="Drula E."/>
            <person name="Chaduli D."/>
            <person name="Cazenave R."/>
            <person name="Ahrendt S."/>
            <person name="Wang J."/>
            <person name="Lipzen A."/>
            <person name="Daum C."/>
            <person name="Barry K."/>
            <person name="Grigoriev I.V."/>
            <person name="Favel A."/>
            <person name="Rosso M.N."/>
            <person name="Martin F."/>
        </authorList>
    </citation>
    <scope>NUCLEOTIDE SEQUENCE [LARGE SCALE GENOMIC DNA]</scope>
    <source>
        <strain evidence="8 9">CIRM-BRFM 2984</strain>
    </source>
</reference>
<evidence type="ECO:0000256" key="5">
    <source>
        <dbReference type="SAM" id="MobiDB-lite"/>
    </source>
</evidence>
<dbReference type="InterPro" id="IPR036259">
    <property type="entry name" value="MFS_trans_sf"/>
</dbReference>
<feature type="transmembrane region" description="Helical" evidence="6">
    <location>
        <begin position="196"/>
        <end position="216"/>
    </location>
</feature>
<accession>A0AAW0DRW2</accession>
<keyword evidence="2 6" id="KW-0812">Transmembrane</keyword>
<evidence type="ECO:0000256" key="6">
    <source>
        <dbReference type="SAM" id="Phobius"/>
    </source>
</evidence>
<evidence type="ECO:0000256" key="2">
    <source>
        <dbReference type="ARBA" id="ARBA00022692"/>
    </source>
</evidence>
<keyword evidence="3 6" id="KW-1133">Transmembrane helix</keyword>
<feature type="transmembrane region" description="Helical" evidence="6">
    <location>
        <begin position="129"/>
        <end position="150"/>
    </location>
</feature>
<dbReference type="Proteomes" id="UP001362999">
    <property type="component" value="Unassembled WGS sequence"/>
</dbReference>
<protein>
    <submittedName>
        <fullName evidence="8">Major facilitator transporter-like protein</fullName>
    </submittedName>
</protein>
<dbReference type="EMBL" id="JAWWNJ010000005">
    <property type="protein sequence ID" value="KAK7055469.1"/>
    <property type="molecule type" value="Genomic_DNA"/>
</dbReference>
<feature type="transmembrane region" description="Helical" evidence="6">
    <location>
        <begin position="508"/>
        <end position="527"/>
    </location>
</feature>
<feature type="transmembrane region" description="Helical" evidence="6">
    <location>
        <begin position="71"/>
        <end position="91"/>
    </location>
</feature>
<organism evidence="8 9">
    <name type="scientific">Favolaschia claudopus</name>
    <dbReference type="NCBI Taxonomy" id="2862362"/>
    <lineage>
        <taxon>Eukaryota</taxon>
        <taxon>Fungi</taxon>
        <taxon>Dikarya</taxon>
        <taxon>Basidiomycota</taxon>
        <taxon>Agaricomycotina</taxon>
        <taxon>Agaricomycetes</taxon>
        <taxon>Agaricomycetidae</taxon>
        <taxon>Agaricales</taxon>
        <taxon>Marasmiineae</taxon>
        <taxon>Mycenaceae</taxon>
        <taxon>Favolaschia</taxon>
    </lineage>
</organism>
<dbReference type="InterPro" id="IPR020846">
    <property type="entry name" value="MFS_dom"/>
</dbReference>
<evidence type="ECO:0000256" key="3">
    <source>
        <dbReference type="ARBA" id="ARBA00022989"/>
    </source>
</evidence>
<dbReference type="PANTHER" id="PTHR23501:SF198">
    <property type="entry name" value="AZOLE RESISTANCE PROTEIN 1-RELATED"/>
    <property type="match status" value="1"/>
</dbReference>
<dbReference type="GO" id="GO:0022857">
    <property type="term" value="F:transmembrane transporter activity"/>
    <property type="evidence" value="ECO:0007669"/>
    <property type="project" value="InterPro"/>
</dbReference>
<evidence type="ECO:0000313" key="8">
    <source>
        <dbReference type="EMBL" id="KAK7055469.1"/>
    </source>
</evidence>
<evidence type="ECO:0000259" key="7">
    <source>
        <dbReference type="PROSITE" id="PS50850"/>
    </source>
</evidence>
<dbReference type="AlphaFoldDB" id="A0AAW0DRW2"/>
<dbReference type="PANTHER" id="PTHR23501">
    <property type="entry name" value="MAJOR FACILITATOR SUPERFAMILY"/>
    <property type="match status" value="1"/>
</dbReference>
<dbReference type="Pfam" id="PF07690">
    <property type="entry name" value="MFS_1"/>
    <property type="match status" value="1"/>
</dbReference>
<sequence length="568" mass="60899">MATADPVNELEAKAVAAPDPTAQKKTENPDTEPLPSTVLSGGRLYLVMFSLLVVGLDQTINYRIASEFNSFSLQGWISTAFIMAQTVLLLFYGQLMRVFPAKLVLLAAIGLFEVGSLVCGVAHSAEQLIAGRVISGLGGAGVFVSMLQVMSEITTLKDRPRFFGMFGATFGISTIAGPLIGGAFTDHASWRWCFFINLPIGGLSIVAVTLFLKASPPLGSDPNKRTMRDILKQTRQLDFLGAILVGGAVTSLILALQWGGNLKPWNDKAVIICFVFAAVLTVAFILWENYMGERAMTPLEIFHSRSVYAIVIFSVFIRSLVLLSYYVPLFYQITRNYSATKAGINIFPLVLSMIFTSIGTGQIVSRIGYYWPFLVASPCFLALGSGLMFTISTTTPAGRIAGFLIIIGVGIGLGMQNSLIAMQAEFKDNPKLLAQSTSMASFAGFLGGTVGLGVAEPILASLLTKYLRRYAPDAPADIAKQSPTAIYTQLPASVIPGVLKAYTQSLRIVFILGLPVAACALLAAIFIRNIRIVKEEKKGDLEGNSNAEKGESKDAPGETGKPQGVDSV</sequence>
<feature type="domain" description="Major facilitator superfamily (MFS) profile" evidence="7">
    <location>
        <begin position="36"/>
        <end position="531"/>
    </location>
</feature>
<feature type="transmembrane region" description="Helical" evidence="6">
    <location>
        <begin position="397"/>
        <end position="420"/>
    </location>
</feature>
<evidence type="ECO:0000256" key="1">
    <source>
        <dbReference type="ARBA" id="ARBA00004141"/>
    </source>
</evidence>
<feature type="transmembrane region" description="Helical" evidence="6">
    <location>
        <begin position="339"/>
        <end position="358"/>
    </location>
</feature>
<evidence type="ECO:0000256" key="4">
    <source>
        <dbReference type="ARBA" id="ARBA00023136"/>
    </source>
</evidence>
<dbReference type="GO" id="GO:0005886">
    <property type="term" value="C:plasma membrane"/>
    <property type="evidence" value="ECO:0007669"/>
    <property type="project" value="TreeGrafter"/>
</dbReference>
<feature type="transmembrane region" description="Helical" evidence="6">
    <location>
        <begin position="44"/>
        <end position="65"/>
    </location>
</feature>
<comment type="subcellular location">
    <subcellularLocation>
        <location evidence="1">Membrane</location>
        <topology evidence="1">Multi-pass membrane protein</topology>
    </subcellularLocation>
</comment>
<dbReference type="InterPro" id="IPR011701">
    <property type="entry name" value="MFS"/>
</dbReference>
<dbReference type="SUPFAM" id="SSF103473">
    <property type="entry name" value="MFS general substrate transporter"/>
    <property type="match status" value="1"/>
</dbReference>
<feature type="region of interest" description="Disordered" evidence="5">
    <location>
        <begin position="538"/>
        <end position="568"/>
    </location>
</feature>
<gene>
    <name evidence="8" type="ORF">R3P38DRAFT_3170141</name>
</gene>
<feature type="transmembrane region" description="Helical" evidence="6">
    <location>
        <begin position="269"/>
        <end position="287"/>
    </location>
</feature>
<proteinExistence type="predicted"/>
<comment type="caution">
    <text evidence="8">The sequence shown here is derived from an EMBL/GenBank/DDBJ whole genome shotgun (WGS) entry which is preliminary data.</text>
</comment>
<name>A0AAW0DRW2_9AGAR</name>
<feature type="transmembrane region" description="Helical" evidence="6">
    <location>
        <begin position="237"/>
        <end position="257"/>
    </location>
</feature>
<dbReference type="Gene3D" id="1.20.1720.10">
    <property type="entry name" value="Multidrug resistance protein D"/>
    <property type="match status" value="1"/>
</dbReference>
<evidence type="ECO:0000313" key="9">
    <source>
        <dbReference type="Proteomes" id="UP001362999"/>
    </source>
</evidence>
<dbReference type="Gene3D" id="1.20.1250.20">
    <property type="entry name" value="MFS general substrate transporter like domains"/>
    <property type="match status" value="1"/>
</dbReference>
<feature type="transmembrane region" description="Helical" evidence="6">
    <location>
        <begin position="307"/>
        <end position="327"/>
    </location>
</feature>
<keyword evidence="9" id="KW-1185">Reference proteome</keyword>
<dbReference type="PROSITE" id="PS50850">
    <property type="entry name" value="MFS"/>
    <property type="match status" value="1"/>
</dbReference>
<feature type="transmembrane region" description="Helical" evidence="6">
    <location>
        <begin position="103"/>
        <end position="123"/>
    </location>
</feature>
<dbReference type="PRINTS" id="PR01036">
    <property type="entry name" value="TCRTETB"/>
</dbReference>
<keyword evidence="4 6" id="KW-0472">Membrane</keyword>
<feature type="region of interest" description="Disordered" evidence="5">
    <location>
        <begin position="1"/>
        <end position="35"/>
    </location>
</feature>
<feature type="transmembrane region" description="Helical" evidence="6">
    <location>
        <begin position="162"/>
        <end position="184"/>
    </location>
</feature>
<feature type="transmembrane region" description="Helical" evidence="6">
    <location>
        <begin position="370"/>
        <end position="391"/>
    </location>
</feature>
<feature type="transmembrane region" description="Helical" evidence="6">
    <location>
        <begin position="432"/>
        <end position="455"/>
    </location>
</feature>